<dbReference type="GO" id="GO:0000139">
    <property type="term" value="C:Golgi membrane"/>
    <property type="evidence" value="ECO:0007669"/>
    <property type="project" value="UniProtKB-SubCell"/>
</dbReference>
<dbReference type="Proteomes" id="UP000014760">
    <property type="component" value="Unassembled WGS sequence"/>
</dbReference>
<keyword evidence="8 9" id="KW-0325">Glycoprotein</keyword>
<dbReference type="InterPro" id="IPR018011">
    <property type="entry name" value="Carb_sulfotrans_8-10"/>
</dbReference>
<comment type="similarity">
    <text evidence="2 9">Belongs to the sulfotransferase 2 family.</text>
</comment>
<dbReference type="Gene3D" id="3.40.50.300">
    <property type="entry name" value="P-loop containing nucleotide triphosphate hydrolases"/>
    <property type="match status" value="1"/>
</dbReference>
<keyword evidence="6 9" id="KW-0333">Golgi apparatus</keyword>
<dbReference type="EnsemblMetazoa" id="CapteT210962">
    <property type="protein sequence ID" value="CapteP210962"/>
    <property type="gene ID" value="CapteG210962"/>
</dbReference>
<evidence type="ECO:0000256" key="4">
    <source>
        <dbReference type="ARBA" id="ARBA00022692"/>
    </source>
</evidence>
<keyword evidence="3 9" id="KW-0808">Transferase</keyword>
<keyword evidence="7" id="KW-0472">Membrane</keyword>
<reference evidence="12" key="1">
    <citation type="submission" date="2012-12" db="EMBL/GenBank/DDBJ databases">
        <authorList>
            <person name="Hellsten U."/>
            <person name="Grimwood J."/>
            <person name="Chapman J.A."/>
            <person name="Shapiro H."/>
            <person name="Aerts A."/>
            <person name="Otillar R.P."/>
            <person name="Terry A.Y."/>
            <person name="Boore J.L."/>
            <person name="Simakov O."/>
            <person name="Marletaz F."/>
            <person name="Cho S.-J."/>
            <person name="Edsinger-Gonzales E."/>
            <person name="Havlak P."/>
            <person name="Kuo D.-H."/>
            <person name="Larsson T."/>
            <person name="Lv J."/>
            <person name="Arendt D."/>
            <person name="Savage R."/>
            <person name="Osoegawa K."/>
            <person name="de Jong P."/>
            <person name="Lindberg D.R."/>
            <person name="Seaver E.C."/>
            <person name="Weisblat D.A."/>
            <person name="Putnam N.H."/>
            <person name="Grigoriev I.V."/>
            <person name="Rokhsar D.S."/>
        </authorList>
    </citation>
    <scope>NUCLEOTIDE SEQUENCE</scope>
    <source>
        <strain evidence="12">I ESC-2004</strain>
    </source>
</reference>
<dbReference type="GO" id="GO:0016051">
    <property type="term" value="P:carbohydrate biosynthetic process"/>
    <property type="evidence" value="ECO:0007669"/>
    <property type="project" value="InterPro"/>
</dbReference>
<keyword evidence="5" id="KW-1133">Transmembrane helix</keyword>
<dbReference type="AlphaFoldDB" id="R7TIE7"/>
<sequence length="277" mass="33048">MRLTFRRLFYDDRNKIMFCAIPKTGITSWKKLLMQLASDSPYELDTGIHNLTTLAEHGIKVFTKVYKEEQRNFMLNTYHKVLAVRHPVLRLISAYKDKFFDDLYSQRHNELIIETYRTAPVDPFSPYVNRPTWLEFMHFVLEHEKSQGDVHWMRYESLCQPCKHNYDSIIKLETIDEDVKDFLRFFDKGNVSYSHSNPSIGQEEKTLDDYMNELPKDMWEKLIEFYGLDMAMFGYSVDLNRGRLFCDYSKIPMPRRLVQSTTSYEDNEEDLVTLRCC</sequence>
<evidence type="ECO:0000256" key="7">
    <source>
        <dbReference type="ARBA" id="ARBA00023136"/>
    </source>
</evidence>
<dbReference type="InterPro" id="IPR005331">
    <property type="entry name" value="Sulfotransferase"/>
</dbReference>
<organism evidence="10">
    <name type="scientific">Capitella teleta</name>
    <name type="common">Polychaete worm</name>
    <dbReference type="NCBI Taxonomy" id="283909"/>
    <lineage>
        <taxon>Eukaryota</taxon>
        <taxon>Metazoa</taxon>
        <taxon>Spiralia</taxon>
        <taxon>Lophotrochozoa</taxon>
        <taxon>Annelida</taxon>
        <taxon>Polychaeta</taxon>
        <taxon>Sedentaria</taxon>
        <taxon>Scolecida</taxon>
        <taxon>Capitellidae</taxon>
        <taxon>Capitella</taxon>
    </lineage>
</organism>
<dbReference type="InterPro" id="IPR027417">
    <property type="entry name" value="P-loop_NTPase"/>
</dbReference>
<evidence type="ECO:0000313" key="11">
    <source>
        <dbReference type="EnsemblMetazoa" id="CapteP210962"/>
    </source>
</evidence>
<dbReference type="OMA" id="WISADHL"/>
<keyword evidence="9" id="KW-0119">Carbohydrate metabolism</keyword>
<proteinExistence type="inferred from homology"/>
<dbReference type="EC" id="2.8.2.-" evidence="9"/>
<comment type="subcellular location">
    <subcellularLocation>
        <location evidence="1 9">Golgi apparatus membrane</location>
        <topology evidence="1 9">Single-pass type II membrane protein</topology>
    </subcellularLocation>
</comment>
<accession>R7TIE7</accession>
<evidence type="ECO:0000256" key="9">
    <source>
        <dbReference type="RuleBase" id="RU364020"/>
    </source>
</evidence>
<keyword evidence="9" id="KW-0735">Signal-anchor</keyword>
<evidence type="ECO:0000313" key="10">
    <source>
        <dbReference type="EMBL" id="ELT90845.1"/>
    </source>
</evidence>
<reference evidence="11" key="3">
    <citation type="submission" date="2015-06" db="UniProtKB">
        <authorList>
            <consortium name="EnsemblMetazoa"/>
        </authorList>
    </citation>
    <scope>IDENTIFICATION</scope>
</reference>
<evidence type="ECO:0000256" key="5">
    <source>
        <dbReference type="ARBA" id="ARBA00022989"/>
    </source>
</evidence>
<dbReference type="OrthoDB" id="2019940at2759"/>
<evidence type="ECO:0000256" key="6">
    <source>
        <dbReference type="ARBA" id="ARBA00023034"/>
    </source>
</evidence>
<dbReference type="STRING" id="283909.R7TIE7"/>
<dbReference type="PANTHER" id="PTHR12137:SF54">
    <property type="entry name" value="CARBOHYDRATE SULFOTRANSFERASE"/>
    <property type="match status" value="1"/>
</dbReference>
<dbReference type="EMBL" id="KB310753">
    <property type="protein sequence ID" value="ELT90845.1"/>
    <property type="molecule type" value="Genomic_DNA"/>
</dbReference>
<protein>
    <recommendedName>
        <fullName evidence="9">Carbohydrate sulfotransferase</fullName>
        <ecNumber evidence="9">2.8.2.-</ecNumber>
    </recommendedName>
</protein>
<keyword evidence="12" id="KW-1185">Reference proteome</keyword>
<evidence type="ECO:0000256" key="3">
    <source>
        <dbReference type="ARBA" id="ARBA00022679"/>
    </source>
</evidence>
<dbReference type="GO" id="GO:0008146">
    <property type="term" value="F:sulfotransferase activity"/>
    <property type="evidence" value="ECO:0007669"/>
    <property type="project" value="InterPro"/>
</dbReference>
<gene>
    <name evidence="10" type="ORF">CAPTEDRAFT_210962</name>
</gene>
<keyword evidence="4" id="KW-0812">Transmembrane</keyword>
<evidence type="ECO:0000256" key="2">
    <source>
        <dbReference type="ARBA" id="ARBA00006339"/>
    </source>
</evidence>
<reference evidence="10 12" key="2">
    <citation type="journal article" date="2013" name="Nature">
        <title>Insights into bilaterian evolution from three spiralian genomes.</title>
        <authorList>
            <person name="Simakov O."/>
            <person name="Marletaz F."/>
            <person name="Cho S.J."/>
            <person name="Edsinger-Gonzales E."/>
            <person name="Havlak P."/>
            <person name="Hellsten U."/>
            <person name="Kuo D.H."/>
            <person name="Larsson T."/>
            <person name="Lv J."/>
            <person name="Arendt D."/>
            <person name="Savage R."/>
            <person name="Osoegawa K."/>
            <person name="de Jong P."/>
            <person name="Grimwood J."/>
            <person name="Chapman J.A."/>
            <person name="Shapiro H."/>
            <person name="Aerts A."/>
            <person name="Otillar R.P."/>
            <person name="Terry A.Y."/>
            <person name="Boore J.L."/>
            <person name="Grigoriev I.V."/>
            <person name="Lindberg D.R."/>
            <person name="Seaver E.C."/>
            <person name="Weisblat D.A."/>
            <person name="Putnam N.H."/>
            <person name="Rokhsar D.S."/>
        </authorList>
    </citation>
    <scope>NUCLEOTIDE SEQUENCE</scope>
    <source>
        <strain evidence="10 12">I ESC-2004</strain>
    </source>
</reference>
<name>R7TIE7_CAPTE</name>
<dbReference type="PANTHER" id="PTHR12137">
    <property type="entry name" value="CARBOHYDRATE SULFOTRANSFERASE"/>
    <property type="match status" value="1"/>
</dbReference>
<dbReference type="EMBL" id="AMQN01014119">
    <property type="status" value="NOT_ANNOTATED_CDS"/>
    <property type="molecule type" value="Genomic_DNA"/>
</dbReference>
<evidence type="ECO:0000313" key="12">
    <source>
        <dbReference type="Proteomes" id="UP000014760"/>
    </source>
</evidence>
<dbReference type="HOGENOM" id="CLU_043398_0_1_1"/>
<evidence type="ECO:0000256" key="1">
    <source>
        <dbReference type="ARBA" id="ARBA00004323"/>
    </source>
</evidence>
<dbReference type="Pfam" id="PF03567">
    <property type="entry name" value="Sulfotransfer_2"/>
    <property type="match status" value="1"/>
</dbReference>
<evidence type="ECO:0000256" key="8">
    <source>
        <dbReference type="ARBA" id="ARBA00023180"/>
    </source>
</evidence>
<dbReference type="SUPFAM" id="SSF52540">
    <property type="entry name" value="P-loop containing nucleoside triphosphate hydrolases"/>
    <property type="match status" value="1"/>
</dbReference>